<dbReference type="RefSeq" id="WP_066879666.1">
    <property type="nucleotide sequence ID" value="NZ_LODL01000005.1"/>
</dbReference>
<dbReference type="Pfam" id="PF11943">
    <property type="entry name" value="DUF3460"/>
    <property type="match status" value="1"/>
</dbReference>
<dbReference type="AlphaFoldDB" id="A0A133XN07"/>
<keyword evidence="2" id="KW-1185">Reference proteome</keyword>
<dbReference type="InterPro" id="IPR021853">
    <property type="entry name" value="DUF3460"/>
</dbReference>
<evidence type="ECO:0000313" key="1">
    <source>
        <dbReference type="EMBL" id="KXB32326.1"/>
    </source>
</evidence>
<dbReference type="Proteomes" id="UP000070186">
    <property type="component" value="Unassembled WGS sequence"/>
</dbReference>
<dbReference type="EMBL" id="LODL01000005">
    <property type="protein sequence ID" value="KXB32326.1"/>
    <property type="molecule type" value="Genomic_DNA"/>
</dbReference>
<evidence type="ECO:0008006" key="3">
    <source>
        <dbReference type="Google" id="ProtNLM"/>
    </source>
</evidence>
<sequence>MGDVNTSYVSDHTKWMNEQLEQNPAWGEDQKAGRALWWDKKQDIDTSTRNATSKVAQKPYPYDVNFFGE</sequence>
<organism evidence="1 2">
    <name type="scientific">Dechloromonas denitrificans</name>
    <dbReference type="NCBI Taxonomy" id="281362"/>
    <lineage>
        <taxon>Bacteria</taxon>
        <taxon>Pseudomonadati</taxon>
        <taxon>Pseudomonadota</taxon>
        <taxon>Betaproteobacteria</taxon>
        <taxon>Rhodocyclales</taxon>
        <taxon>Azonexaceae</taxon>
        <taxon>Dechloromonas</taxon>
    </lineage>
</organism>
<gene>
    <name evidence="1" type="ORF">AT959_01085</name>
</gene>
<proteinExistence type="predicted"/>
<name>A0A133XN07_9RHOO</name>
<protein>
    <recommendedName>
        <fullName evidence="3">DUF3460 domain-containing protein</fullName>
    </recommendedName>
</protein>
<dbReference type="STRING" id="281362.AT959_01085"/>
<accession>A0A133XN07</accession>
<evidence type="ECO:0000313" key="2">
    <source>
        <dbReference type="Proteomes" id="UP000070186"/>
    </source>
</evidence>
<reference evidence="1 2" key="1">
    <citation type="submission" date="2015-12" db="EMBL/GenBank/DDBJ databases">
        <title>Nitrous oxide reduction kinetics distinguish bacteria harboring typical versus atypical NosZ.</title>
        <authorList>
            <person name="Yoon S."/>
            <person name="Nissen S."/>
            <person name="Park D."/>
            <person name="Sanford R.A."/>
            <person name="Loeffler F.E."/>
        </authorList>
    </citation>
    <scope>NUCLEOTIDE SEQUENCE [LARGE SCALE GENOMIC DNA]</scope>
    <source>
        <strain evidence="1 2">ATCC BAA-841</strain>
    </source>
</reference>
<comment type="caution">
    <text evidence="1">The sequence shown here is derived from an EMBL/GenBank/DDBJ whole genome shotgun (WGS) entry which is preliminary data.</text>
</comment>